<name>A0A4U0SSU5_9ACTN</name>
<dbReference type="AlphaFoldDB" id="A0A4U0SSU5"/>
<dbReference type="SUPFAM" id="SSF47336">
    <property type="entry name" value="ACP-like"/>
    <property type="match status" value="1"/>
</dbReference>
<sequence>MSDTVSDRDLLDLLLAVGADRGISAADFDRTFEELDLDSLARAEFAAKLHTHSGVDTEERTTPDATPNQIRWIVADEQPARTGR</sequence>
<evidence type="ECO:0000313" key="2">
    <source>
        <dbReference type="Proteomes" id="UP000305778"/>
    </source>
</evidence>
<dbReference type="Gene3D" id="1.10.1200.10">
    <property type="entry name" value="ACP-like"/>
    <property type="match status" value="1"/>
</dbReference>
<organism evidence="1 2">
    <name type="scientific">Actinacidiphila oryziradicis</name>
    <dbReference type="NCBI Taxonomy" id="2571141"/>
    <lineage>
        <taxon>Bacteria</taxon>
        <taxon>Bacillati</taxon>
        <taxon>Actinomycetota</taxon>
        <taxon>Actinomycetes</taxon>
        <taxon>Kitasatosporales</taxon>
        <taxon>Streptomycetaceae</taxon>
        <taxon>Actinacidiphila</taxon>
    </lineage>
</organism>
<protein>
    <submittedName>
        <fullName evidence="1">Acyl carrier protein</fullName>
    </submittedName>
</protein>
<gene>
    <name evidence="1" type="ORF">FCI23_12735</name>
</gene>
<accession>A0A4U0SSU5</accession>
<dbReference type="OrthoDB" id="3537906at2"/>
<comment type="caution">
    <text evidence="1">The sequence shown here is derived from an EMBL/GenBank/DDBJ whole genome shotgun (WGS) entry which is preliminary data.</text>
</comment>
<dbReference type="InterPro" id="IPR036736">
    <property type="entry name" value="ACP-like_sf"/>
</dbReference>
<dbReference type="Proteomes" id="UP000305778">
    <property type="component" value="Unassembled WGS sequence"/>
</dbReference>
<proteinExistence type="predicted"/>
<keyword evidence="2" id="KW-1185">Reference proteome</keyword>
<reference evidence="1 2" key="1">
    <citation type="submission" date="2019-04" db="EMBL/GenBank/DDBJ databases">
        <title>Streptomyces oryziradicis sp. nov., a novel actinomycete isolated from rhizosphere soil of rice (Oryza sativa L.).</title>
        <authorList>
            <person name="Li C."/>
        </authorList>
    </citation>
    <scope>NUCLEOTIDE SEQUENCE [LARGE SCALE GENOMIC DNA]</scope>
    <source>
        <strain evidence="1 2">NEAU-C40</strain>
    </source>
</reference>
<dbReference type="RefSeq" id="WP_136723630.1">
    <property type="nucleotide sequence ID" value="NZ_SUMC01000009.1"/>
</dbReference>
<evidence type="ECO:0000313" key="1">
    <source>
        <dbReference type="EMBL" id="TKA11217.1"/>
    </source>
</evidence>
<dbReference type="EMBL" id="SUMC01000009">
    <property type="protein sequence ID" value="TKA11217.1"/>
    <property type="molecule type" value="Genomic_DNA"/>
</dbReference>